<evidence type="ECO:0000256" key="3">
    <source>
        <dbReference type="ARBA" id="ARBA00022801"/>
    </source>
</evidence>
<feature type="binding site" evidence="4">
    <location>
        <position position="7"/>
    </location>
    <ligand>
        <name>a divalent metal cation</name>
        <dbReference type="ChEBI" id="CHEBI:60240"/>
        <label>1</label>
    </ligand>
</feature>
<dbReference type="InterPro" id="IPR018228">
    <property type="entry name" value="DNase_TatD-rel_CS"/>
</dbReference>
<accession>A0A939DT68</accession>
<dbReference type="CDD" id="cd01310">
    <property type="entry name" value="TatD_DNAse"/>
    <property type="match status" value="1"/>
</dbReference>
<evidence type="ECO:0000256" key="2">
    <source>
        <dbReference type="ARBA" id="ARBA00022723"/>
    </source>
</evidence>
<feature type="binding site" evidence="4">
    <location>
        <position position="5"/>
    </location>
    <ligand>
        <name>a divalent metal cation</name>
        <dbReference type="ChEBI" id="CHEBI:60240"/>
        <label>1</label>
    </ligand>
</feature>
<feature type="binding site" evidence="4">
    <location>
        <position position="202"/>
    </location>
    <ligand>
        <name>a divalent metal cation</name>
        <dbReference type="ChEBI" id="CHEBI:60240"/>
        <label>1</label>
    </ligand>
</feature>
<protein>
    <submittedName>
        <fullName evidence="5">TatD family hydrolase</fullName>
    </submittedName>
</protein>
<evidence type="ECO:0000313" key="6">
    <source>
        <dbReference type="Proteomes" id="UP000664654"/>
    </source>
</evidence>
<dbReference type="GO" id="GO:0046872">
    <property type="term" value="F:metal ion binding"/>
    <property type="evidence" value="ECO:0007669"/>
    <property type="project" value="UniProtKB-KW"/>
</dbReference>
<keyword evidence="2 4" id="KW-0479">Metal-binding</keyword>
<feature type="binding site" evidence="4">
    <location>
        <position position="93"/>
    </location>
    <ligand>
        <name>a divalent metal cation</name>
        <dbReference type="ChEBI" id="CHEBI:60240"/>
        <label>1</label>
    </ligand>
</feature>
<comment type="caution">
    <text evidence="5">The sequence shown here is derived from an EMBL/GenBank/DDBJ whole genome shotgun (WGS) entry which is preliminary data.</text>
</comment>
<sequence length="256" mass="28773">MIDSHCHLDFSAFDADRDQVLLAAVQAGVEHIVVPGVSASQWPELIGLANRHDRLSFALGLHPYFLNEFKPEHLTRLDKLLEEQRGRVVAVGEIGLDFALDLDAAFQERVFEAQLQLAGRHQLPVIVHHRKSHHRILYYLKRTGFSQGGVIHAFSGSLQQAQAYIERGFMLGIGGTISYKRAGKTREAVSQLPLDALLLETDAPDMPLCGRQGQRNSPQYLPRVLDALEALRKENRQTLARQTRQNTIGLFDLNNR</sequence>
<dbReference type="AlphaFoldDB" id="A0A939DT68"/>
<dbReference type="Gene3D" id="3.20.20.140">
    <property type="entry name" value="Metal-dependent hydrolases"/>
    <property type="match status" value="1"/>
</dbReference>
<dbReference type="FunFam" id="3.20.20.140:FF:000005">
    <property type="entry name" value="TatD family hydrolase"/>
    <property type="match status" value="1"/>
</dbReference>
<feature type="binding site" evidence="4">
    <location>
        <position position="128"/>
    </location>
    <ligand>
        <name>a divalent metal cation</name>
        <dbReference type="ChEBI" id="CHEBI:60240"/>
        <label>2</label>
    </ligand>
</feature>
<keyword evidence="6" id="KW-1185">Reference proteome</keyword>
<evidence type="ECO:0000313" key="5">
    <source>
        <dbReference type="EMBL" id="MBN7827481.1"/>
    </source>
</evidence>
<comment type="similarity">
    <text evidence="1">Belongs to the metallo-dependent hydrolases superfamily. TatD-type hydrolase family.</text>
</comment>
<dbReference type="InterPro" id="IPR032466">
    <property type="entry name" value="Metal_Hydrolase"/>
</dbReference>
<dbReference type="PANTHER" id="PTHR46124:SF3">
    <property type="entry name" value="HYDROLASE"/>
    <property type="match status" value="1"/>
</dbReference>
<feature type="binding site" evidence="4">
    <location>
        <position position="152"/>
    </location>
    <ligand>
        <name>a divalent metal cation</name>
        <dbReference type="ChEBI" id="CHEBI:60240"/>
        <label>2</label>
    </ligand>
</feature>
<dbReference type="PROSITE" id="PS01091">
    <property type="entry name" value="TATD_3"/>
    <property type="match status" value="1"/>
</dbReference>
<dbReference type="PROSITE" id="PS01137">
    <property type="entry name" value="TATD_1"/>
    <property type="match status" value="1"/>
</dbReference>
<dbReference type="EMBL" id="JAFKCV010000019">
    <property type="protein sequence ID" value="MBN7827481.1"/>
    <property type="molecule type" value="Genomic_DNA"/>
</dbReference>
<keyword evidence="3 5" id="KW-0378">Hydrolase</keyword>
<dbReference type="GO" id="GO:0005829">
    <property type="term" value="C:cytosol"/>
    <property type="evidence" value="ECO:0007669"/>
    <property type="project" value="TreeGrafter"/>
</dbReference>
<name>A0A939DT68_9ALTE</name>
<dbReference type="GO" id="GO:0016788">
    <property type="term" value="F:hydrolase activity, acting on ester bonds"/>
    <property type="evidence" value="ECO:0007669"/>
    <property type="project" value="InterPro"/>
</dbReference>
<dbReference type="PIRSF" id="PIRSF005902">
    <property type="entry name" value="DNase_TatD"/>
    <property type="match status" value="1"/>
</dbReference>
<dbReference type="Pfam" id="PF01026">
    <property type="entry name" value="TatD_DNase"/>
    <property type="match status" value="1"/>
</dbReference>
<proteinExistence type="inferred from homology"/>
<dbReference type="PANTHER" id="PTHR46124">
    <property type="entry name" value="D-AMINOACYL-TRNA DEACYLASE"/>
    <property type="match status" value="1"/>
</dbReference>
<dbReference type="InterPro" id="IPR001130">
    <property type="entry name" value="TatD-like"/>
</dbReference>
<gene>
    <name evidence="5" type="ORF">J0A66_19785</name>
</gene>
<evidence type="ECO:0000256" key="4">
    <source>
        <dbReference type="PIRSR" id="PIRSR005902-1"/>
    </source>
</evidence>
<dbReference type="SUPFAM" id="SSF51556">
    <property type="entry name" value="Metallo-dependent hydrolases"/>
    <property type="match status" value="1"/>
</dbReference>
<reference evidence="5" key="1">
    <citation type="submission" date="2021-03" db="EMBL/GenBank/DDBJ databases">
        <title>novel species isolated from a fishpond in China.</title>
        <authorList>
            <person name="Lu H."/>
            <person name="Cai Z."/>
        </authorList>
    </citation>
    <scope>NUCLEOTIDE SEQUENCE</scope>
    <source>
        <strain evidence="5">JCM 30855</strain>
    </source>
</reference>
<evidence type="ECO:0000256" key="1">
    <source>
        <dbReference type="ARBA" id="ARBA00009275"/>
    </source>
</evidence>
<dbReference type="Proteomes" id="UP000664654">
    <property type="component" value="Unassembled WGS sequence"/>
</dbReference>
<organism evidence="5 6">
    <name type="scientific">Bowmanella dokdonensis</name>
    <dbReference type="NCBI Taxonomy" id="751969"/>
    <lineage>
        <taxon>Bacteria</taxon>
        <taxon>Pseudomonadati</taxon>
        <taxon>Pseudomonadota</taxon>
        <taxon>Gammaproteobacteria</taxon>
        <taxon>Alteromonadales</taxon>
        <taxon>Alteromonadaceae</taxon>
        <taxon>Bowmanella</taxon>
    </lineage>
</organism>